<dbReference type="PATRIC" id="fig|1230458.4.peg.1489"/>
<accession>M0A8M9</accession>
<evidence type="ECO:0000259" key="11">
    <source>
        <dbReference type="Pfam" id="PF01070"/>
    </source>
</evidence>
<dbReference type="GO" id="GO:0016491">
    <property type="term" value="F:oxidoreductase activity"/>
    <property type="evidence" value="ECO:0007669"/>
    <property type="project" value="InterPro"/>
</dbReference>
<evidence type="ECO:0000256" key="10">
    <source>
        <dbReference type="ARBA" id="ARBA00025810"/>
    </source>
</evidence>
<comment type="caution">
    <text evidence="12">The sequence shown here is derived from an EMBL/GenBank/DDBJ whole genome shotgun (WGS) entry which is preliminary data.</text>
</comment>
<keyword evidence="3" id="KW-0285">Flavoprotein</keyword>
<comment type="cofactor">
    <cofactor evidence="1">
        <name>FMN</name>
        <dbReference type="ChEBI" id="CHEBI:58210"/>
    </cofactor>
</comment>
<dbReference type="SUPFAM" id="SSF51395">
    <property type="entry name" value="FMN-linked oxidoreductases"/>
    <property type="match status" value="1"/>
</dbReference>
<keyword evidence="6" id="KW-0460">Magnesium</keyword>
<dbReference type="Proteomes" id="UP000011648">
    <property type="component" value="Unassembled WGS sequence"/>
</dbReference>
<keyword evidence="2" id="KW-0963">Cytoplasm</keyword>
<dbReference type="GO" id="GO:0008299">
    <property type="term" value="P:isoprenoid biosynthetic process"/>
    <property type="evidence" value="ECO:0007669"/>
    <property type="project" value="UniProtKB-KW"/>
</dbReference>
<dbReference type="Pfam" id="PF01070">
    <property type="entry name" value="FMN_dh"/>
    <property type="match status" value="1"/>
</dbReference>
<keyword evidence="13" id="KW-1185">Reference proteome</keyword>
<dbReference type="GO" id="GO:0046872">
    <property type="term" value="F:metal ion binding"/>
    <property type="evidence" value="ECO:0007669"/>
    <property type="project" value="UniProtKB-KW"/>
</dbReference>
<dbReference type="PANTHER" id="PTHR43665:SF1">
    <property type="entry name" value="ISOPENTENYL-DIPHOSPHATE DELTA-ISOMERASE"/>
    <property type="match status" value="1"/>
</dbReference>
<evidence type="ECO:0000256" key="3">
    <source>
        <dbReference type="ARBA" id="ARBA00022630"/>
    </source>
</evidence>
<keyword evidence="7" id="KW-0521">NADP</keyword>
<keyword evidence="4" id="KW-0288">FMN</keyword>
<dbReference type="GO" id="GO:0010181">
    <property type="term" value="F:FMN binding"/>
    <property type="evidence" value="ECO:0007669"/>
    <property type="project" value="InterPro"/>
</dbReference>
<keyword evidence="8" id="KW-0414">Isoprene biosynthesis</keyword>
<reference evidence="12 13" key="1">
    <citation type="journal article" date="2014" name="PLoS Genet.">
        <title>Phylogenetically driven sequencing of extremely halophilic archaea reveals strategies for static and dynamic osmo-response.</title>
        <authorList>
            <person name="Becker E.A."/>
            <person name="Seitzer P.M."/>
            <person name="Tritt A."/>
            <person name="Larsen D."/>
            <person name="Krusor M."/>
            <person name="Yao A.I."/>
            <person name="Wu D."/>
            <person name="Madern D."/>
            <person name="Eisen J.A."/>
            <person name="Darling A.E."/>
            <person name="Facciotti M.T."/>
        </authorList>
    </citation>
    <scope>NUCLEOTIDE SEQUENCE [LARGE SCALE GENOMIC DNA]</scope>
    <source>
        <strain evidence="12 13">DSM 12281</strain>
    </source>
</reference>
<evidence type="ECO:0000256" key="2">
    <source>
        <dbReference type="ARBA" id="ARBA00022490"/>
    </source>
</evidence>
<evidence type="ECO:0000256" key="7">
    <source>
        <dbReference type="ARBA" id="ARBA00022857"/>
    </source>
</evidence>
<evidence type="ECO:0000313" key="13">
    <source>
        <dbReference type="Proteomes" id="UP000011648"/>
    </source>
</evidence>
<gene>
    <name evidence="12" type="ORF">C484_07386</name>
</gene>
<evidence type="ECO:0000256" key="6">
    <source>
        <dbReference type="ARBA" id="ARBA00022842"/>
    </source>
</evidence>
<comment type="subunit">
    <text evidence="10">Homooctamer. Dimer of tetramers.</text>
</comment>
<evidence type="ECO:0000256" key="1">
    <source>
        <dbReference type="ARBA" id="ARBA00001917"/>
    </source>
</evidence>
<proteinExistence type="predicted"/>
<feature type="domain" description="FMN-dependent dehydrogenase" evidence="11">
    <location>
        <begin position="25"/>
        <end position="100"/>
    </location>
</feature>
<organism evidence="12 13">
    <name type="scientific">Natrialba taiwanensis DSM 12281</name>
    <dbReference type="NCBI Taxonomy" id="1230458"/>
    <lineage>
        <taxon>Archaea</taxon>
        <taxon>Methanobacteriati</taxon>
        <taxon>Methanobacteriota</taxon>
        <taxon>Stenosarchaea group</taxon>
        <taxon>Halobacteria</taxon>
        <taxon>Halobacteriales</taxon>
        <taxon>Natrialbaceae</taxon>
        <taxon>Natrialba</taxon>
    </lineage>
</organism>
<dbReference type="Gene3D" id="3.20.20.70">
    <property type="entry name" value="Aldolase class I"/>
    <property type="match status" value="1"/>
</dbReference>
<name>M0A8M9_9EURY</name>
<evidence type="ECO:0000313" key="12">
    <source>
        <dbReference type="EMBL" id="ELY93688.1"/>
    </source>
</evidence>
<dbReference type="PANTHER" id="PTHR43665">
    <property type="entry name" value="ISOPENTENYL-DIPHOSPHATE DELTA-ISOMERASE"/>
    <property type="match status" value="1"/>
</dbReference>
<dbReference type="InterPro" id="IPR000262">
    <property type="entry name" value="FMN-dep_DH"/>
</dbReference>
<evidence type="ECO:0000256" key="8">
    <source>
        <dbReference type="ARBA" id="ARBA00023229"/>
    </source>
</evidence>
<evidence type="ECO:0000256" key="9">
    <source>
        <dbReference type="ARBA" id="ARBA00023235"/>
    </source>
</evidence>
<dbReference type="EC" id="5.3.3.2" evidence="12"/>
<dbReference type="InterPro" id="IPR011179">
    <property type="entry name" value="IPdP_isomerase"/>
</dbReference>
<keyword evidence="5" id="KW-0479">Metal-binding</keyword>
<dbReference type="EMBL" id="AOIL01000019">
    <property type="protein sequence ID" value="ELY93688.1"/>
    <property type="molecule type" value="Genomic_DNA"/>
</dbReference>
<dbReference type="STRING" id="1230458.C484_07386"/>
<protein>
    <submittedName>
        <fullName evidence="12">Isopentenyl pyrophosphate isomerase</fullName>
        <ecNumber evidence="12">5.3.3.2</ecNumber>
    </submittedName>
</protein>
<evidence type="ECO:0000256" key="4">
    <source>
        <dbReference type="ARBA" id="ARBA00022643"/>
    </source>
</evidence>
<dbReference type="AlphaFoldDB" id="M0A8M9"/>
<sequence length="105" mass="11620">MVERSSSETEDRKDDHIRIVQEKDVETSGTGFEDVQLVHEALPELHYDAIDLSVEFLGHELSAPIFIESMTGGHQNTTDINRALANAAQETDIAMGLGSQRAIRL</sequence>
<evidence type="ECO:0000256" key="5">
    <source>
        <dbReference type="ARBA" id="ARBA00022723"/>
    </source>
</evidence>
<dbReference type="GO" id="GO:0004452">
    <property type="term" value="F:isopentenyl-diphosphate delta-isomerase activity"/>
    <property type="evidence" value="ECO:0007669"/>
    <property type="project" value="UniProtKB-EC"/>
</dbReference>
<dbReference type="InterPro" id="IPR013785">
    <property type="entry name" value="Aldolase_TIM"/>
</dbReference>
<keyword evidence="9 12" id="KW-0413">Isomerase</keyword>